<evidence type="ECO:0000313" key="1">
    <source>
        <dbReference type="EMBL" id="QJR81049.1"/>
    </source>
</evidence>
<reference evidence="2" key="1">
    <citation type="submission" date="2014-12" db="EMBL/GenBank/DDBJ databases">
        <title>Complete genome sequence of a multi-drug resistant Klebsiella pneumoniae.</title>
        <authorList>
            <person name="Hua X."/>
            <person name="Chen Q."/>
            <person name="Li X."/>
            <person name="Feng Y."/>
            <person name="Ruan Z."/>
            <person name="Yu Y."/>
        </authorList>
    </citation>
    <scope>NUCLEOTIDE SEQUENCE [LARGE SCALE GENOMIC DNA]</scope>
    <source>
        <strain evidence="2">5.12</strain>
    </source>
</reference>
<name>A0A6M4MD88_9ALTE</name>
<protein>
    <submittedName>
        <fullName evidence="1">Uncharacterized protein</fullName>
    </submittedName>
</protein>
<keyword evidence="2" id="KW-1185">Reference proteome</keyword>
<evidence type="ECO:0000313" key="2">
    <source>
        <dbReference type="Proteomes" id="UP000219285"/>
    </source>
</evidence>
<reference evidence="1 2" key="2">
    <citation type="submission" date="2020-04" db="EMBL/GenBank/DDBJ databases">
        <title>Complete genome sequence of Alteromonas pelagimontana 5.12T.</title>
        <authorList>
            <person name="Sinha R.K."/>
            <person name="Krishnan K.P."/>
            <person name="Kurian J.P."/>
        </authorList>
    </citation>
    <scope>NUCLEOTIDE SEQUENCE [LARGE SCALE GENOMIC DNA]</scope>
    <source>
        <strain evidence="1 2">5.12</strain>
    </source>
</reference>
<dbReference type="AlphaFoldDB" id="A0A6M4MD88"/>
<sequence length="48" mass="5215">MGSFDSLTTGTCQNMLCSDDMYEISVEVHTPHEKCSCGSELVPDDADD</sequence>
<accession>A0A6M4MD88</accession>
<proteinExistence type="predicted"/>
<gene>
    <name evidence="1" type="ORF">CA267_009800</name>
</gene>
<dbReference type="EMBL" id="CP052766">
    <property type="protein sequence ID" value="QJR81049.1"/>
    <property type="molecule type" value="Genomic_DNA"/>
</dbReference>
<organism evidence="1 2">
    <name type="scientific">Alteromonas pelagimontana</name>
    <dbReference type="NCBI Taxonomy" id="1858656"/>
    <lineage>
        <taxon>Bacteria</taxon>
        <taxon>Pseudomonadati</taxon>
        <taxon>Pseudomonadota</taxon>
        <taxon>Gammaproteobacteria</taxon>
        <taxon>Alteromonadales</taxon>
        <taxon>Alteromonadaceae</taxon>
        <taxon>Alteromonas/Salinimonas group</taxon>
        <taxon>Alteromonas</taxon>
    </lineage>
</organism>
<dbReference type="KEGG" id="apel:CA267_009800"/>
<dbReference type="Proteomes" id="UP000219285">
    <property type="component" value="Chromosome"/>
</dbReference>
<dbReference type="RefSeq" id="WP_170669046.1">
    <property type="nucleotide sequence ID" value="NZ_CP052766.1"/>
</dbReference>